<accession>A0AAN7GDH1</accession>
<feature type="domain" description="Dof-type" evidence="10">
    <location>
        <begin position="89"/>
        <end position="143"/>
    </location>
</feature>
<name>A0AAN7GDH1_9MYRT</name>
<evidence type="ECO:0000259" key="10">
    <source>
        <dbReference type="PROSITE" id="PS50884"/>
    </source>
</evidence>
<keyword evidence="6" id="KW-0804">Transcription</keyword>
<keyword evidence="12" id="KW-1185">Reference proteome</keyword>
<evidence type="ECO:0000256" key="1">
    <source>
        <dbReference type="ARBA" id="ARBA00022723"/>
    </source>
</evidence>
<dbReference type="Proteomes" id="UP001345219">
    <property type="component" value="Chromosome 1"/>
</dbReference>
<feature type="compositionally biased region" description="Polar residues" evidence="9">
    <location>
        <begin position="222"/>
        <end position="233"/>
    </location>
</feature>
<dbReference type="PANTHER" id="PTHR31089:SF1">
    <property type="entry name" value="CYCLIC DOF FACTOR 3"/>
    <property type="match status" value="1"/>
</dbReference>
<feature type="compositionally biased region" description="Basic and acidic residues" evidence="9">
    <location>
        <begin position="302"/>
        <end position="319"/>
    </location>
</feature>
<dbReference type="Pfam" id="PF02701">
    <property type="entry name" value="Zn_ribbon_Dof"/>
    <property type="match status" value="1"/>
</dbReference>
<dbReference type="InterPro" id="IPR045174">
    <property type="entry name" value="Dof"/>
</dbReference>
<dbReference type="EMBL" id="JAXIOK010000023">
    <property type="protein sequence ID" value="KAK4743366.1"/>
    <property type="molecule type" value="Genomic_DNA"/>
</dbReference>
<evidence type="ECO:0000256" key="3">
    <source>
        <dbReference type="ARBA" id="ARBA00022833"/>
    </source>
</evidence>
<dbReference type="GO" id="GO:0008270">
    <property type="term" value="F:zinc ion binding"/>
    <property type="evidence" value="ECO:0007669"/>
    <property type="project" value="UniProtKB-KW"/>
</dbReference>
<keyword evidence="7 8" id="KW-0539">Nucleus</keyword>
<dbReference type="GO" id="GO:0005634">
    <property type="term" value="C:nucleus"/>
    <property type="evidence" value="ECO:0007669"/>
    <property type="project" value="UniProtKB-SubCell"/>
</dbReference>
<keyword evidence="1" id="KW-0479">Metal-binding</keyword>
<gene>
    <name evidence="11" type="ORF">SAY87_001367</name>
</gene>
<dbReference type="PANTHER" id="PTHR31089">
    <property type="entry name" value="CYCLIC DOF FACTOR 2"/>
    <property type="match status" value="1"/>
</dbReference>
<dbReference type="AlphaFoldDB" id="A0AAN7GDH1"/>
<comment type="caution">
    <text evidence="11">The sequence shown here is derived from an EMBL/GenBank/DDBJ whole genome shotgun (WGS) entry which is preliminary data.</text>
</comment>
<evidence type="ECO:0000313" key="12">
    <source>
        <dbReference type="Proteomes" id="UP001345219"/>
    </source>
</evidence>
<organism evidence="11 12">
    <name type="scientific">Trapa incisa</name>
    <dbReference type="NCBI Taxonomy" id="236973"/>
    <lineage>
        <taxon>Eukaryota</taxon>
        <taxon>Viridiplantae</taxon>
        <taxon>Streptophyta</taxon>
        <taxon>Embryophyta</taxon>
        <taxon>Tracheophyta</taxon>
        <taxon>Spermatophyta</taxon>
        <taxon>Magnoliopsida</taxon>
        <taxon>eudicotyledons</taxon>
        <taxon>Gunneridae</taxon>
        <taxon>Pentapetalae</taxon>
        <taxon>rosids</taxon>
        <taxon>malvids</taxon>
        <taxon>Myrtales</taxon>
        <taxon>Lythraceae</taxon>
        <taxon>Trapa</taxon>
    </lineage>
</organism>
<dbReference type="GO" id="GO:0003677">
    <property type="term" value="F:DNA binding"/>
    <property type="evidence" value="ECO:0007669"/>
    <property type="project" value="UniProtKB-UniRule"/>
</dbReference>
<feature type="region of interest" description="Disordered" evidence="9">
    <location>
        <begin position="209"/>
        <end position="233"/>
    </location>
</feature>
<keyword evidence="5 8" id="KW-0238">DNA-binding</keyword>
<evidence type="ECO:0000256" key="2">
    <source>
        <dbReference type="ARBA" id="ARBA00022771"/>
    </source>
</evidence>
<dbReference type="PROSITE" id="PS50884">
    <property type="entry name" value="ZF_DOF_2"/>
    <property type="match status" value="1"/>
</dbReference>
<feature type="region of interest" description="Disordered" evidence="9">
    <location>
        <begin position="52"/>
        <end position="84"/>
    </location>
</feature>
<reference evidence="11 12" key="1">
    <citation type="journal article" date="2023" name="Hortic Res">
        <title>Pangenome of water caltrop reveals structural variations and asymmetric subgenome divergence after allopolyploidization.</title>
        <authorList>
            <person name="Zhang X."/>
            <person name="Chen Y."/>
            <person name="Wang L."/>
            <person name="Yuan Y."/>
            <person name="Fang M."/>
            <person name="Shi L."/>
            <person name="Lu R."/>
            <person name="Comes H.P."/>
            <person name="Ma Y."/>
            <person name="Chen Y."/>
            <person name="Huang G."/>
            <person name="Zhou Y."/>
            <person name="Zheng Z."/>
            <person name="Qiu Y."/>
        </authorList>
    </citation>
    <scope>NUCLEOTIDE SEQUENCE [LARGE SCALE GENOMIC DNA]</scope>
    <source>
        <tissue evidence="11">Roots</tissue>
    </source>
</reference>
<dbReference type="GO" id="GO:0003700">
    <property type="term" value="F:DNA-binding transcription factor activity"/>
    <property type="evidence" value="ECO:0007669"/>
    <property type="project" value="InterPro"/>
</dbReference>
<keyword evidence="2 8" id="KW-0863">Zinc-finger</keyword>
<comment type="subcellular location">
    <subcellularLocation>
        <location evidence="8">Nucleus</location>
    </subcellularLocation>
</comment>
<evidence type="ECO:0000256" key="8">
    <source>
        <dbReference type="PROSITE-ProRule" id="PRU00071"/>
    </source>
</evidence>
<sequence>MSPQSMVSGIKLFGMRIPVPESQIPIEPTAVFQVPEEPRFKVACSTVSSRNLETGGADKAQVGPQTEEPQAGKNGHEQEKTLKKPDKILPCPRCNSFDTKFCYFNNYNVNQPRYFCKNCQRYWTAGGTVRNVPVGAGRRKNKQFASSSQYRQAMMSVSGIVSPNESASPLCLTPLGARGTAVFKLGPETTLSESMDSVLNLGDPVSFSESREELSSASEPETNSSGSCDSSRNPHQQIPALFFPYWQNHFPQKQVCDGDSIRWGSPVVAIPLAVLNGSVAPSSSIVNSSCCLRNGSLMLGKHSRDGDMGDAERSDSHYEDAEDIMEANPAALSRPRTFQESS</sequence>
<evidence type="ECO:0000256" key="7">
    <source>
        <dbReference type="ARBA" id="ARBA00023242"/>
    </source>
</evidence>
<evidence type="ECO:0000256" key="4">
    <source>
        <dbReference type="ARBA" id="ARBA00023015"/>
    </source>
</evidence>
<evidence type="ECO:0000256" key="6">
    <source>
        <dbReference type="ARBA" id="ARBA00023163"/>
    </source>
</evidence>
<dbReference type="PROSITE" id="PS01361">
    <property type="entry name" value="ZF_DOF_1"/>
    <property type="match status" value="1"/>
</dbReference>
<keyword evidence="3" id="KW-0862">Zinc</keyword>
<evidence type="ECO:0000313" key="11">
    <source>
        <dbReference type="EMBL" id="KAK4743366.1"/>
    </source>
</evidence>
<protein>
    <recommendedName>
        <fullName evidence="10">Dof-type domain-containing protein</fullName>
    </recommendedName>
</protein>
<keyword evidence="4" id="KW-0805">Transcription regulation</keyword>
<proteinExistence type="predicted"/>
<evidence type="ECO:0000256" key="9">
    <source>
        <dbReference type="SAM" id="MobiDB-lite"/>
    </source>
</evidence>
<dbReference type="InterPro" id="IPR003851">
    <property type="entry name" value="Znf_Dof"/>
</dbReference>
<feature type="compositionally biased region" description="Basic and acidic residues" evidence="9">
    <location>
        <begin position="74"/>
        <end position="84"/>
    </location>
</feature>
<evidence type="ECO:0000256" key="5">
    <source>
        <dbReference type="ARBA" id="ARBA00023125"/>
    </source>
</evidence>
<feature type="region of interest" description="Disordered" evidence="9">
    <location>
        <begin position="301"/>
        <end position="342"/>
    </location>
</feature>